<gene>
    <name evidence="1" type="ORF">HPB50_001545</name>
</gene>
<dbReference type="Proteomes" id="UP000821845">
    <property type="component" value="Chromosome 3"/>
</dbReference>
<protein>
    <submittedName>
        <fullName evidence="1">Uncharacterized protein</fullName>
    </submittedName>
</protein>
<keyword evidence="2" id="KW-1185">Reference proteome</keyword>
<accession>A0ACB7SIR3</accession>
<proteinExistence type="predicted"/>
<evidence type="ECO:0000313" key="1">
    <source>
        <dbReference type="EMBL" id="KAH6934861.1"/>
    </source>
</evidence>
<comment type="caution">
    <text evidence="1">The sequence shown here is derived from an EMBL/GenBank/DDBJ whole genome shotgun (WGS) entry which is preliminary data.</text>
</comment>
<evidence type="ECO:0000313" key="2">
    <source>
        <dbReference type="Proteomes" id="UP000821845"/>
    </source>
</evidence>
<dbReference type="EMBL" id="CM023483">
    <property type="protein sequence ID" value="KAH6934861.1"/>
    <property type="molecule type" value="Genomic_DNA"/>
</dbReference>
<organism evidence="1 2">
    <name type="scientific">Hyalomma asiaticum</name>
    <name type="common">Tick</name>
    <dbReference type="NCBI Taxonomy" id="266040"/>
    <lineage>
        <taxon>Eukaryota</taxon>
        <taxon>Metazoa</taxon>
        <taxon>Ecdysozoa</taxon>
        <taxon>Arthropoda</taxon>
        <taxon>Chelicerata</taxon>
        <taxon>Arachnida</taxon>
        <taxon>Acari</taxon>
        <taxon>Parasitiformes</taxon>
        <taxon>Ixodida</taxon>
        <taxon>Ixodoidea</taxon>
        <taxon>Ixodidae</taxon>
        <taxon>Hyalomminae</taxon>
        <taxon>Hyalomma</taxon>
    </lineage>
</organism>
<sequence length="577" mass="64437">MRSFSRQGGKGRVKTRITQWGCSREEAELREQEACPDYSPFLYARPEGGRALDLREARCVLCAQDRQAARRGQPAAADPKTQIRGQHIAKGAAMVALSPATLRRQPEACGRQEARAATDQRTKSLSVIDYFWLLMFFTVAKIRSSVDTPTAGAQGCSGMSSSAPLLRVAVLGSGPSGLAAAKSCLEAGLEPVVFEQAEALGGLWRYRHDSSPGRPSVMRSTVINSSKELTAFSDFPPPAHFPNYMHHSVLLEYLQMYARHFRVSERIRFRHQVMRLTPTQDHKKSGRWDVTVKDLATGSVTCSTFDAVMVCTGHHAYPARPASMRGLQRFGGTVLHSHAVKDCLRFRDRRLLVLGAGNSAMDVATEASLFARKVYLSTRRGSWVLHRVAPNGLPMDTLIQRRYFQHLPLWLLNRMAERECQRLLNHDLLGLKPRHRLFQQHPTINDALANRVLSGTLVIKGDVDEFTETGVRFRGDAEDTKVDDVVLATGYDIKFPFLDESLLRVEGNRLPLFKYVFPAHMEHPETLSFVGYIQPLGAINPIAEMQARWVVQVLLGNVQLPPKASEDDKLTQNTNAQ</sequence>
<reference evidence="1" key="1">
    <citation type="submission" date="2020-05" db="EMBL/GenBank/DDBJ databases">
        <title>Large-scale comparative analyses of tick genomes elucidate their genetic diversity and vector capacities.</title>
        <authorList>
            <person name="Jia N."/>
            <person name="Wang J."/>
            <person name="Shi W."/>
            <person name="Du L."/>
            <person name="Sun Y."/>
            <person name="Zhan W."/>
            <person name="Jiang J."/>
            <person name="Wang Q."/>
            <person name="Zhang B."/>
            <person name="Ji P."/>
            <person name="Sakyi L.B."/>
            <person name="Cui X."/>
            <person name="Yuan T."/>
            <person name="Jiang B."/>
            <person name="Yang W."/>
            <person name="Lam T.T.-Y."/>
            <person name="Chang Q."/>
            <person name="Ding S."/>
            <person name="Wang X."/>
            <person name="Zhu J."/>
            <person name="Ruan X."/>
            <person name="Zhao L."/>
            <person name="Wei J."/>
            <person name="Que T."/>
            <person name="Du C."/>
            <person name="Cheng J."/>
            <person name="Dai P."/>
            <person name="Han X."/>
            <person name="Huang E."/>
            <person name="Gao Y."/>
            <person name="Liu J."/>
            <person name="Shao H."/>
            <person name="Ye R."/>
            <person name="Li L."/>
            <person name="Wei W."/>
            <person name="Wang X."/>
            <person name="Wang C."/>
            <person name="Yang T."/>
            <person name="Huo Q."/>
            <person name="Li W."/>
            <person name="Guo W."/>
            <person name="Chen H."/>
            <person name="Zhou L."/>
            <person name="Ni X."/>
            <person name="Tian J."/>
            <person name="Zhou Y."/>
            <person name="Sheng Y."/>
            <person name="Liu T."/>
            <person name="Pan Y."/>
            <person name="Xia L."/>
            <person name="Li J."/>
            <person name="Zhao F."/>
            <person name="Cao W."/>
        </authorList>
    </citation>
    <scope>NUCLEOTIDE SEQUENCE</scope>
    <source>
        <strain evidence="1">Hyas-2018</strain>
    </source>
</reference>
<name>A0ACB7SIR3_HYAAI</name>